<evidence type="ECO:0000313" key="3">
    <source>
        <dbReference type="EMBL" id="THV41305.1"/>
    </source>
</evidence>
<protein>
    <submittedName>
        <fullName evidence="3">DUF397 domain-containing protein</fullName>
    </submittedName>
</protein>
<dbReference type="InterPro" id="IPR007278">
    <property type="entry name" value="DUF397"/>
</dbReference>
<keyword evidence="4" id="KW-1185">Reference proteome</keyword>
<dbReference type="Pfam" id="PF04149">
    <property type="entry name" value="DUF397"/>
    <property type="match status" value="1"/>
</dbReference>
<sequence>MTDQQPTGWDRAKFRKSSRSDSTSDGNCVAAAVEGSAVAVGDTKLPTSDGSFKHLLVTREDWTGLVTAIKA</sequence>
<comment type="caution">
    <text evidence="3">The sequence shown here is derived from an EMBL/GenBank/DDBJ whole genome shotgun (WGS) entry which is preliminary data.</text>
</comment>
<name>A0A4S8QEG9_9ACTN</name>
<dbReference type="Proteomes" id="UP000308760">
    <property type="component" value="Unassembled WGS sequence"/>
</dbReference>
<feature type="region of interest" description="Disordered" evidence="1">
    <location>
        <begin position="1"/>
        <end position="27"/>
    </location>
</feature>
<dbReference type="AlphaFoldDB" id="A0A4S8QEG9"/>
<dbReference type="EMBL" id="STGY01000046">
    <property type="protein sequence ID" value="THV41305.1"/>
    <property type="molecule type" value="Genomic_DNA"/>
</dbReference>
<feature type="domain" description="DUF397" evidence="2">
    <location>
        <begin position="12"/>
        <end position="70"/>
    </location>
</feature>
<proteinExistence type="predicted"/>
<organism evidence="3 4">
    <name type="scientific">Glycomyces buryatensis</name>
    <dbReference type="NCBI Taxonomy" id="2570927"/>
    <lineage>
        <taxon>Bacteria</taxon>
        <taxon>Bacillati</taxon>
        <taxon>Actinomycetota</taxon>
        <taxon>Actinomycetes</taxon>
        <taxon>Glycomycetales</taxon>
        <taxon>Glycomycetaceae</taxon>
        <taxon>Glycomyces</taxon>
    </lineage>
</organism>
<gene>
    <name evidence="3" type="ORF">FAB82_12125</name>
</gene>
<evidence type="ECO:0000259" key="2">
    <source>
        <dbReference type="Pfam" id="PF04149"/>
    </source>
</evidence>
<accession>A0A4S8QEG9</accession>
<dbReference type="RefSeq" id="WP_136534807.1">
    <property type="nucleotide sequence ID" value="NZ_STGY01000046.1"/>
</dbReference>
<evidence type="ECO:0000256" key="1">
    <source>
        <dbReference type="SAM" id="MobiDB-lite"/>
    </source>
</evidence>
<evidence type="ECO:0000313" key="4">
    <source>
        <dbReference type="Proteomes" id="UP000308760"/>
    </source>
</evidence>
<reference evidence="3 4" key="2">
    <citation type="submission" date="2019-05" db="EMBL/GenBank/DDBJ databases">
        <title>Glycomyces buryatensis sp. nov.</title>
        <authorList>
            <person name="Nikitina E."/>
        </authorList>
    </citation>
    <scope>NUCLEOTIDE SEQUENCE [LARGE SCALE GENOMIC DNA]</scope>
    <source>
        <strain evidence="3 4">18</strain>
    </source>
</reference>
<reference evidence="4" key="1">
    <citation type="submission" date="2019-04" db="EMBL/GenBank/DDBJ databases">
        <title>Nocardioides xinjiangensis sp. nov.</title>
        <authorList>
            <person name="Liu S."/>
        </authorList>
    </citation>
    <scope>NUCLEOTIDE SEQUENCE [LARGE SCALE GENOMIC DNA]</scope>
    <source>
        <strain evidence="4">18</strain>
    </source>
</reference>